<comment type="caution">
    <text evidence="6">The sequence shown here is derived from an EMBL/GenBank/DDBJ whole genome shotgun (WGS) entry which is preliminary data.</text>
</comment>
<gene>
    <name evidence="6" type="ORF">J2Z20_002296</name>
</gene>
<dbReference type="InterPro" id="IPR000182">
    <property type="entry name" value="GNAT_dom"/>
</dbReference>
<dbReference type="InterPro" id="IPR016181">
    <property type="entry name" value="Acyl_CoA_acyltransferase"/>
</dbReference>
<name>A0ABS4H4L2_9BACL</name>
<feature type="domain" description="N-acetyltransferase" evidence="5">
    <location>
        <begin position="12"/>
        <end position="157"/>
    </location>
</feature>
<dbReference type="NCBIfam" id="TIGR01575">
    <property type="entry name" value="rimI"/>
    <property type="match status" value="1"/>
</dbReference>
<dbReference type="SUPFAM" id="SSF55729">
    <property type="entry name" value="Acyl-CoA N-acyltransferases (Nat)"/>
    <property type="match status" value="1"/>
</dbReference>
<accession>A0ABS4H4L2</accession>
<keyword evidence="3 6" id="KW-0808">Transferase</keyword>
<reference evidence="6 7" key="1">
    <citation type="submission" date="2021-03" db="EMBL/GenBank/DDBJ databases">
        <title>Genomic Encyclopedia of Type Strains, Phase IV (KMG-IV): sequencing the most valuable type-strain genomes for metagenomic binning, comparative biology and taxonomic classification.</title>
        <authorList>
            <person name="Goeker M."/>
        </authorList>
    </citation>
    <scope>NUCLEOTIDE SEQUENCE [LARGE SCALE GENOMIC DNA]</scope>
    <source>
        <strain evidence="6 7">DSM 23491</strain>
    </source>
</reference>
<evidence type="ECO:0000256" key="3">
    <source>
        <dbReference type="ARBA" id="ARBA00022679"/>
    </source>
</evidence>
<keyword evidence="4 6" id="KW-0012">Acyltransferase</keyword>
<sequence length="171" mass="19774">MEQHTNGLAEKVTFRKMTMEDIPHVMVIEHESFSLPWTEDAFRNEMTINHFARYIIMELDGKPIGYAGMWTIVDEAHVTNIAVLKAYRGYKLGELLLNELMKTASSIGMSKMTLEVRVSNQIARNLYEKMGFKPAGVRKGYYSDNHEDAIIMWADLERTHPVSMEERVEDE</sequence>
<dbReference type="RefSeq" id="WP_245252268.1">
    <property type="nucleotide sequence ID" value="NZ_CBCRVE010000005.1"/>
</dbReference>
<dbReference type="Pfam" id="PF00583">
    <property type="entry name" value="Acetyltransf_1"/>
    <property type="match status" value="1"/>
</dbReference>
<evidence type="ECO:0000256" key="2">
    <source>
        <dbReference type="ARBA" id="ARBA00022490"/>
    </source>
</evidence>
<evidence type="ECO:0000256" key="4">
    <source>
        <dbReference type="ARBA" id="ARBA00023315"/>
    </source>
</evidence>
<comment type="similarity">
    <text evidence="1">Belongs to the acetyltransferase family. RimI subfamily.</text>
</comment>
<keyword evidence="2" id="KW-0963">Cytoplasm</keyword>
<protein>
    <submittedName>
        <fullName evidence="6">Ribosomal-protein-alanine N-acetyltransferase</fullName>
        <ecNumber evidence="6">2.3.1.267</ecNumber>
    </submittedName>
</protein>
<evidence type="ECO:0000259" key="5">
    <source>
        <dbReference type="PROSITE" id="PS51186"/>
    </source>
</evidence>
<evidence type="ECO:0000313" key="6">
    <source>
        <dbReference type="EMBL" id="MBP1937401.1"/>
    </source>
</evidence>
<dbReference type="EC" id="2.3.1.267" evidence="6"/>
<dbReference type="PANTHER" id="PTHR43420:SF44">
    <property type="entry name" value="ACETYLTRANSFERASE YPEA"/>
    <property type="match status" value="1"/>
</dbReference>
<dbReference type="CDD" id="cd04301">
    <property type="entry name" value="NAT_SF"/>
    <property type="match status" value="1"/>
</dbReference>
<evidence type="ECO:0000256" key="1">
    <source>
        <dbReference type="ARBA" id="ARBA00005395"/>
    </source>
</evidence>
<dbReference type="Proteomes" id="UP001519273">
    <property type="component" value="Unassembled WGS sequence"/>
</dbReference>
<dbReference type="PROSITE" id="PS51186">
    <property type="entry name" value="GNAT"/>
    <property type="match status" value="1"/>
</dbReference>
<dbReference type="InterPro" id="IPR006464">
    <property type="entry name" value="AcTrfase_RimI/Ard1"/>
</dbReference>
<organism evidence="6 7">
    <name type="scientific">Paenibacillus sediminis</name>
    <dbReference type="NCBI Taxonomy" id="664909"/>
    <lineage>
        <taxon>Bacteria</taxon>
        <taxon>Bacillati</taxon>
        <taxon>Bacillota</taxon>
        <taxon>Bacilli</taxon>
        <taxon>Bacillales</taxon>
        <taxon>Paenibacillaceae</taxon>
        <taxon>Paenibacillus</taxon>
    </lineage>
</organism>
<dbReference type="EMBL" id="JAGGKP010000005">
    <property type="protein sequence ID" value="MBP1937401.1"/>
    <property type="molecule type" value="Genomic_DNA"/>
</dbReference>
<dbReference type="PANTHER" id="PTHR43420">
    <property type="entry name" value="ACETYLTRANSFERASE"/>
    <property type="match status" value="1"/>
</dbReference>
<dbReference type="GO" id="GO:0008999">
    <property type="term" value="F:protein-N-terminal-alanine acetyltransferase activity"/>
    <property type="evidence" value="ECO:0007669"/>
    <property type="project" value="UniProtKB-EC"/>
</dbReference>
<dbReference type="InterPro" id="IPR050680">
    <property type="entry name" value="YpeA/RimI_acetyltransf"/>
</dbReference>
<evidence type="ECO:0000313" key="7">
    <source>
        <dbReference type="Proteomes" id="UP001519273"/>
    </source>
</evidence>
<keyword evidence="7" id="KW-1185">Reference proteome</keyword>
<proteinExistence type="inferred from homology"/>
<dbReference type="Gene3D" id="3.40.630.30">
    <property type="match status" value="1"/>
</dbReference>